<evidence type="ECO:0000313" key="3">
    <source>
        <dbReference type="Proteomes" id="UP000192491"/>
    </source>
</evidence>
<feature type="chain" id="PRO_5011965549" description="Zinc-binding protein" evidence="1">
    <location>
        <begin position="25"/>
        <end position="188"/>
    </location>
</feature>
<evidence type="ECO:0000256" key="1">
    <source>
        <dbReference type="SAM" id="SignalP"/>
    </source>
</evidence>
<feature type="signal peptide" evidence="1">
    <location>
        <begin position="1"/>
        <end position="24"/>
    </location>
</feature>
<dbReference type="AlphaFoldDB" id="A0A1Y1QVU9"/>
<dbReference type="InterPro" id="IPR021253">
    <property type="entry name" value="ZrgA-like"/>
</dbReference>
<proteinExistence type="predicted"/>
<keyword evidence="1" id="KW-0732">Signal</keyword>
<protein>
    <recommendedName>
        <fullName evidence="4">Zinc-binding protein</fullName>
    </recommendedName>
</protein>
<accession>A0A1Y1QVU9</accession>
<dbReference type="Pfam" id="PF10986">
    <property type="entry name" value="ZrgA"/>
    <property type="match status" value="1"/>
</dbReference>
<comment type="caution">
    <text evidence="2">The sequence shown here is derived from an EMBL/GenBank/DDBJ whole genome shotgun (WGS) entry which is preliminary data.</text>
</comment>
<gene>
    <name evidence="2" type="ORF">BWK73_08860</name>
</gene>
<evidence type="ECO:0008006" key="4">
    <source>
        <dbReference type="Google" id="ProtNLM"/>
    </source>
</evidence>
<dbReference type="EMBL" id="MTEJ01000025">
    <property type="protein sequence ID" value="OQX14713.1"/>
    <property type="molecule type" value="Genomic_DNA"/>
</dbReference>
<reference evidence="2 3" key="1">
    <citation type="submission" date="2017-01" db="EMBL/GenBank/DDBJ databases">
        <title>Novel large sulfur bacteria in the metagenomes of groundwater-fed chemosynthetic microbial mats in the Lake Huron basin.</title>
        <authorList>
            <person name="Sharrar A.M."/>
            <person name="Flood B.E."/>
            <person name="Bailey J.V."/>
            <person name="Jones D.S."/>
            <person name="Biddanda B."/>
            <person name="Ruberg S.A."/>
            <person name="Marcus D.N."/>
            <person name="Dick G.J."/>
        </authorList>
    </citation>
    <scope>NUCLEOTIDE SEQUENCE [LARGE SCALE GENOMIC DNA]</scope>
    <source>
        <strain evidence="2">A8</strain>
    </source>
</reference>
<dbReference type="Proteomes" id="UP000192491">
    <property type="component" value="Unassembled WGS sequence"/>
</dbReference>
<evidence type="ECO:0000313" key="2">
    <source>
        <dbReference type="EMBL" id="OQX14713.1"/>
    </source>
</evidence>
<name>A0A1Y1QVU9_9GAMM</name>
<organism evidence="2 3">
    <name type="scientific">Thiothrix lacustris</name>
    <dbReference type="NCBI Taxonomy" id="525917"/>
    <lineage>
        <taxon>Bacteria</taxon>
        <taxon>Pseudomonadati</taxon>
        <taxon>Pseudomonadota</taxon>
        <taxon>Gammaproteobacteria</taxon>
        <taxon>Thiotrichales</taxon>
        <taxon>Thiotrichaceae</taxon>
        <taxon>Thiothrix</taxon>
    </lineage>
</organism>
<sequence length="188" mass="20231">MKYPSLLISSFSLLLALSASNLHAEEHEQHGAHEHGVATLAVAVGTEGVEITLESPAANIVGFEHVPSSDADKETLDDAVKKLEAGDELFTLNPEAECQLQDTEVLSALLGDEMPAEHAHEQEAEAAHNDMDIAWSYACAKPTELKEVAVKLFAAFPNGFQHIKAEWVTEKGASAMELTQDTTLTLTP</sequence>